<evidence type="ECO:0000313" key="2">
    <source>
        <dbReference type="EMBL" id="OAQ84056.1"/>
    </source>
</evidence>
<dbReference type="AlphaFoldDB" id="A0A179H1C3"/>
<proteinExistence type="inferred from homology"/>
<evidence type="ECO:0000256" key="1">
    <source>
        <dbReference type="ARBA" id="ARBA00007073"/>
    </source>
</evidence>
<accession>A0A179H1C3</accession>
<reference evidence="2 3" key="1">
    <citation type="submission" date="2016-01" db="EMBL/GenBank/DDBJ databases">
        <title>Biosynthesis of antibiotic leucinostatins and their inhibition on Phytophthora in bio-control Purpureocillium lilacinum.</title>
        <authorList>
            <person name="Wang G."/>
            <person name="Liu Z."/>
            <person name="Lin R."/>
            <person name="Li E."/>
            <person name="Mao Z."/>
            <person name="Ling J."/>
            <person name="Yin W."/>
            <person name="Xie B."/>
        </authorList>
    </citation>
    <scope>NUCLEOTIDE SEQUENCE [LARGE SCALE GENOMIC DNA]</scope>
    <source>
        <strain evidence="2">PLBJ-1</strain>
    </source>
</reference>
<dbReference type="PANTHER" id="PTHR31283:SF5">
    <property type="entry name" value="EKC_KEOPS COMPLEX SUBUNIT LAGE3"/>
    <property type="match status" value="1"/>
</dbReference>
<dbReference type="PANTHER" id="PTHR31283">
    <property type="entry name" value="EKC/KEOPS COMPLEX SUBUNIT PCC1 FAMILY MEMBER"/>
    <property type="match status" value="1"/>
</dbReference>
<organism evidence="2 3">
    <name type="scientific">Purpureocillium lilacinum</name>
    <name type="common">Paecilomyces lilacinus</name>
    <dbReference type="NCBI Taxonomy" id="33203"/>
    <lineage>
        <taxon>Eukaryota</taxon>
        <taxon>Fungi</taxon>
        <taxon>Dikarya</taxon>
        <taxon>Ascomycota</taxon>
        <taxon>Pezizomycotina</taxon>
        <taxon>Sordariomycetes</taxon>
        <taxon>Hypocreomycetidae</taxon>
        <taxon>Hypocreales</taxon>
        <taxon>Ophiocordycipitaceae</taxon>
        <taxon>Purpureocillium</taxon>
    </lineage>
</organism>
<dbReference type="GO" id="GO:0000408">
    <property type="term" value="C:EKC/KEOPS complex"/>
    <property type="evidence" value="ECO:0007669"/>
    <property type="project" value="TreeGrafter"/>
</dbReference>
<sequence>MATTTTTAALPASAGGDAAFPCSIALRVPLPSARLASTALRALEVDPELSPLVRRQLSVEAAAPAAAAADADADADAALKVLHVDYQATTNRMLRVAVNSFLDSLKLVLEVMEQLDVDVLAEQHQRQLRQGPPT</sequence>
<dbReference type="EMBL" id="LSBH01000002">
    <property type="protein sequence ID" value="OAQ84056.1"/>
    <property type="molecule type" value="Genomic_DNA"/>
</dbReference>
<dbReference type="FunFam" id="3.30.310.50:FF:000011">
    <property type="entry name" value="Transcription factor Pcc1"/>
    <property type="match status" value="1"/>
</dbReference>
<dbReference type="Pfam" id="PF09341">
    <property type="entry name" value="Pcc1"/>
    <property type="match status" value="1"/>
</dbReference>
<dbReference type="InterPro" id="IPR015419">
    <property type="entry name" value="CTAG/Pcc1"/>
</dbReference>
<dbReference type="Gene3D" id="3.30.310.50">
    <property type="entry name" value="Alpha-D-phosphohexomutase, C-terminal domain"/>
    <property type="match status" value="1"/>
</dbReference>
<protein>
    <submittedName>
        <fullName evidence="2">Transcription factor pcc1 domain-containing protein</fullName>
    </submittedName>
</protein>
<evidence type="ECO:0000313" key="3">
    <source>
        <dbReference type="Proteomes" id="UP000078240"/>
    </source>
</evidence>
<comment type="caution">
    <text evidence="2">The sequence shown here is derived from an EMBL/GenBank/DDBJ whole genome shotgun (WGS) entry which is preliminary data.</text>
</comment>
<gene>
    <name evidence="2" type="ORF">VFPBJ_02824</name>
</gene>
<comment type="similarity">
    <text evidence="1">Belongs to the CTAG/PCC1 family.</text>
</comment>
<dbReference type="Proteomes" id="UP000078240">
    <property type="component" value="Unassembled WGS sequence"/>
</dbReference>
<dbReference type="GO" id="GO:0070525">
    <property type="term" value="P:tRNA threonylcarbamoyladenosine metabolic process"/>
    <property type="evidence" value="ECO:0007669"/>
    <property type="project" value="TreeGrafter"/>
</dbReference>
<name>A0A179H1C3_PURLI</name>